<name>A0A3S8UHX0_9PSED</name>
<gene>
    <name evidence="1" type="ORF">EJA05_09525</name>
</gene>
<dbReference type="AlphaFoldDB" id="A0A3S8UHX0"/>
<evidence type="ECO:0000313" key="2">
    <source>
        <dbReference type="Proteomes" id="UP000268230"/>
    </source>
</evidence>
<sequence length="111" mass="12208">MYFNLVRRRERGIAFPSDQLRKIQPLKADIQIGEHHSSLLGRVTTQATVFNCTPGPDVIPPLLDAKVTGMVTLGMNITGVEDVDGVLYAQSCWCKVLEKAYGYPSSGRLVS</sequence>
<dbReference type="Proteomes" id="UP000268230">
    <property type="component" value="Chromosome"/>
</dbReference>
<proteinExistence type="predicted"/>
<dbReference type="KEGG" id="pory:EJA05_09525"/>
<reference evidence="1 2" key="1">
    <citation type="submission" date="2018-12" db="EMBL/GenBank/DDBJ databases">
        <authorList>
            <person name="Li S."/>
            <person name="Yang R."/>
            <person name="Chen G."/>
            <person name="Zou L."/>
            <person name="Zhang C."/>
            <person name="Chen Y."/>
            <person name="Liu Z."/>
            <person name="Li Y."/>
            <person name="Yan Y."/>
            <person name="Huang M."/>
            <person name="Chen T."/>
        </authorList>
    </citation>
    <scope>NUCLEOTIDE SEQUENCE [LARGE SCALE GENOMIC DNA]</scope>
    <source>
        <strain evidence="1 2">1257</strain>
    </source>
</reference>
<organism evidence="1 2">
    <name type="scientific">Pseudomonas entomophila</name>
    <dbReference type="NCBI Taxonomy" id="312306"/>
    <lineage>
        <taxon>Bacteria</taxon>
        <taxon>Pseudomonadati</taxon>
        <taxon>Pseudomonadota</taxon>
        <taxon>Gammaproteobacteria</taxon>
        <taxon>Pseudomonadales</taxon>
        <taxon>Pseudomonadaceae</taxon>
        <taxon>Pseudomonas</taxon>
    </lineage>
</organism>
<dbReference type="OrthoDB" id="6893818at2"/>
<evidence type="ECO:0000313" key="1">
    <source>
        <dbReference type="EMBL" id="AZL67970.1"/>
    </source>
</evidence>
<protein>
    <submittedName>
        <fullName evidence="1">Uncharacterized protein</fullName>
    </submittedName>
</protein>
<accession>A0A3S8UHX0</accession>
<dbReference type="EMBL" id="CP034338">
    <property type="protein sequence ID" value="AZL67970.1"/>
    <property type="molecule type" value="Genomic_DNA"/>
</dbReference>